<accession>I3SM59</accession>
<proteinExistence type="evidence at transcript level"/>
<protein>
    <submittedName>
        <fullName evidence="1">Uncharacterized protein</fullName>
    </submittedName>
</protein>
<name>I3SM59_MEDTR</name>
<dbReference type="EMBL" id="BT141557">
    <property type="protein sequence ID" value="AFK41351.1"/>
    <property type="molecule type" value="mRNA"/>
</dbReference>
<dbReference type="AlphaFoldDB" id="I3SM59"/>
<sequence>MHGNKWLQESLTRESCMKMTGHNHFSPPKDWYCHIFVWYWRKNN</sequence>
<organism evidence="1">
    <name type="scientific">Medicago truncatula</name>
    <name type="common">Barrel medic</name>
    <name type="synonym">Medicago tribuloides</name>
    <dbReference type="NCBI Taxonomy" id="3880"/>
    <lineage>
        <taxon>Eukaryota</taxon>
        <taxon>Viridiplantae</taxon>
        <taxon>Streptophyta</taxon>
        <taxon>Embryophyta</taxon>
        <taxon>Tracheophyta</taxon>
        <taxon>Spermatophyta</taxon>
        <taxon>Magnoliopsida</taxon>
        <taxon>eudicotyledons</taxon>
        <taxon>Gunneridae</taxon>
        <taxon>Pentapetalae</taxon>
        <taxon>rosids</taxon>
        <taxon>fabids</taxon>
        <taxon>Fabales</taxon>
        <taxon>Fabaceae</taxon>
        <taxon>Papilionoideae</taxon>
        <taxon>50 kb inversion clade</taxon>
        <taxon>NPAAA clade</taxon>
        <taxon>Hologalegina</taxon>
        <taxon>IRL clade</taxon>
        <taxon>Trifolieae</taxon>
        <taxon>Medicago</taxon>
    </lineage>
</organism>
<reference evidence="1" key="1">
    <citation type="submission" date="2012-05" db="EMBL/GenBank/DDBJ databases">
        <authorList>
            <person name="Krishnakumar V."/>
            <person name="Cheung F."/>
            <person name="Xiao Y."/>
            <person name="Chan A."/>
            <person name="Moskal W.A."/>
            <person name="Town C.D."/>
        </authorList>
    </citation>
    <scope>NUCLEOTIDE SEQUENCE</scope>
</reference>
<evidence type="ECO:0000313" key="1">
    <source>
        <dbReference type="EMBL" id="AFK41351.1"/>
    </source>
</evidence>